<dbReference type="PANTHER" id="PTHR22957:SF27">
    <property type="entry name" value="TBC1 DOMAIN FAMILY MEMBER 13"/>
    <property type="match status" value="1"/>
</dbReference>
<dbReference type="PANTHER" id="PTHR22957">
    <property type="entry name" value="TBC1 DOMAIN FAMILY MEMBER GTPASE-ACTIVATING PROTEIN"/>
    <property type="match status" value="1"/>
</dbReference>
<dbReference type="AlphaFoldDB" id="A0AAV6WRP5"/>
<dbReference type="GO" id="GO:0006886">
    <property type="term" value="P:intracellular protein transport"/>
    <property type="evidence" value="ECO:0007669"/>
    <property type="project" value="TreeGrafter"/>
</dbReference>
<name>A0AAV6WRP5_9LAMI</name>
<sequence length="664" mass="73551">MAKKRVPDWLNSSLWSSSQSPPSPPPTPHDISMNSASAAIAEPPVPMPPVAVARPSEPLGSSSAYAGTAAKGEIRDPLSSHVNNTSVYHSDEENGRSSANSTTSAGGGSTAAALPAAEDISRQAQILQELSRKVINMGELRRLASQGIPDGPGIRATVWKLLLGYLPADRSLWPSELAKKRSQYKQFKEELLMNPVELAECLIKVALEIRLLLYLQNTDCTETFPLSRKLVHHTSPILRHFLNVSMASQSEIARRLEKSGPGNHEVDGGTQGFLSRSEISHEEHPLSLGKSSIWHQFFQDTEIMEQIDRDVLRTHPDIHFFSGDSSFAKSNQEALRNILVVFAKLNPGIRYVQGMNEILAPLFYVFKNDPNEENANGVLSPAMRSFSDVKHLQVFLNGVTAFLILKLLKPASAEADTFFCFVELLSGFRDNFVQQLDNSVVGIRATITRLSQLLKEHDEELWRHLEMTTKVNPQFYAFRWITLLLTQEFNFADSLVIWDTLLSDPEGPQNVNTRAETGCATRAAISQAASHTPPHADNVTIPSPIDIHPLTLPVQPHCQAQTISDANYPKKANSDHKLDAGAMYKTKLDDLGGQEPEKVKAKPEHEESLRETLLRVCCAMLIIVRRRLLAGDFTANLKLLQNYPSTNISHLLYVANKLRLHLGG</sequence>
<reference evidence="3" key="1">
    <citation type="submission" date="2019-10" db="EMBL/GenBank/DDBJ databases">
        <authorList>
            <person name="Zhang R."/>
            <person name="Pan Y."/>
            <person name="Wang J."/>
            <person name="Ma R."/>
            <person name="Yu S."/>
        </authorList>
    </citation>
    <scope>NUCLEOTIDE SEQUENCE</scope>
    <source>
        <strain evidence="3">LA-IB0</strain>
        <tissue evidence="3">Leaf</tissue>
    </source>
</reference>
<dbReference type="PROSITE" id="PS50086">
    <property type="entry name" value="TBC_RABGAP"/>
    <property type="match status" value="1"/>
</dbReference>
<dbReference type="Pfam" id="PF00566">
    <property type="entry name" value="RabGAP-TBC"/>
    <property type="match status" value="1"/>
</dbReference>
<feature type="domain" description="Rab-GAP TBC" evidence="2">
    <location>
        <begin position="149"/>
        <end position="505"/>
    </location>
</feature>
<dbReference type="SUPFAM" id="SSF47923">
    <property type="entry name" value="Ypt/Rab-GAP domain of gyp1p"/>
    <property type="match status" value="2"/>
</dbReference>
<dbReference type="SMART" id="SM00164">
    <property type="entry name" value="TBC"/>
    <property type="match status" value="1"/>
</dbReference>
<evidence type="ECO:0000313" key="3">
    <source>
        <dbReference type="EMBL" id="KAG8369645.1"/>
    </source>
</evidence>
<proteinExistence type="predicted"/>
<protein>
    <recommendedName>
        <fullName evidence="2">Rab-GAP TBC domain-containing protein</fullName>
    </recommendedName>
</protein>
<evidence type="ECO:0000313" key="4">
    <source>
        <dbReference type="Proteomes" id="UP000826271"/>
    </source>
</evidence>
<evidence type="ECO:0000259" key="2">
    <source>
        <dbReference type="PROSITE" id="PS50086"/>
    </source>
</evidence>
<dbReference type="EMBL" id="WHWC01000014">
    <property type="protein sequence ID" value="KAG8369645.1"/>
    <property type="molecule type" value="Genomic_DNA"/>
</dbReference>
<gene>
    <name evidence="3" type="ORF">BUALT_Bualt14G0035200</name>
</gene>
<accession>A0AAV6WRP5</accession>
<feature type="region of interest" description="Disordered" evidence="1">
    <location>
        <begin position="1"/>
        <end position="110"/>
    </location>
</feature>
<organism evidence="3 4">
    <name type="scientific">Buddleja alternifolia</name>
    <dbReference type="NCBI Taxonomy" id="168488"/>
    <lineage>
        <taxon>Eukaryota</taxon>
        <taxon>Viridiplantae</taxon>
        <taxon>Streptophyta</taxon>
        <taxon>Embryophyta</taxon>
        <taxon>Tracheophyta</taxon>
        <taxon>Spermatophyta</taxon>
        <taxon>Magnoliopsida</taxon>
        <taxon>eudicotyledons</taxon>
        <taxon>Gunneridae</taxon>
        <taxon>Pentapetalae</taxon>
        <taxon>asterids</taxon>
        <taxon>lamiids</taxon>
        <taxon>Lamiales</taxon>
        <taxon>Scrophulariaceae</taxon>
        <taxon>Buddlejeae</taxon>
        <taxon>Buddleja</taxon>
    </lineage>
</organism>
<dbReference type="InterPro" id="IPR035969">
    <property type="entry name" value="Rab-GAP_TBC_sf"/>
</dbReference>
<dbReference type="InterPro" id="IPR000195">
    <property type="entry name" value="Rab-GAP-TBC_dom"/>
</dbReference>
<dbReference type="Gene3D" id="1.10.472.80">
    <property type="entry name" value="Ypt/Rab-GAP domain of gyp1p, domain 3"/>
    <property type="match status" value="1"/>
</dbReference>
<dbReference type="Gene3D" id="1.10.8.270">
    <property type="entry name" value="putative rabgap domain of human tbc1 domain family member 14 like domains"/>
    <property type="match status" value="1"/>
</dbReference>
<dbReference type="GO" id="GO:0005096">
    <property type="term" value="F:GTPase activator activity"/>
    <property type="evidence" value="ECO:0007669"/>
    <property type="project" value="TreeGrafter"/>
</dbReference>
<dbReference type="Proteomes" id="UP000826271">
    <property type="component" value="Unassembled WGS sequence"/>
</dbReference>
<comment type="caution">
    <text evidence="3">The sequence shown here is derived from an EMBL/GenBank/DDBJ whole genome shotgun (WGS) entry which is preliminary data.</text>
</comment>
<keyword evidence="4" id="KW-1185">Reference proteome</keyword>
<evidence type="ECO:0000256" key="1">
    <source>
        <dbReference type="SAM" id="MobiDB-lite"/>
    </source>
</evidence>